<dbReference type="InterPro" id="IPR050282">
    <property type="entry name" value="Cycloisomerase_2"/>
</dbReference>
<feature type="signal peptide" evidence="4">
    <location>
        <begin position="1"/>
        <end position="18"/>
    </location>
</feature>
<reference evidence="5 6" key="1">
    <citation type="submission" date="2018-10" db="EMBL/GenBank/DDBJ databases">
        <title>Genomic Encyclopedia of Archaeal and Bacterial Type Strains, Phase II (KMG-II): from individual species to whole genera.</title>
        <authorList>
            <person name="Goeker M."/>
        </authorList>
    </citation>
    <scope>NUCLEOTIDE SEQUENCE [LARGE SCALE GENOMIC DNA]</scope>
    <source>
        <strain evidence="5 6">DSM 18602</strain>
    </source>
</reference>
<dbReference type="FunFam" id="2.130.10.10:FF:000306">
    <property type="entry name" value="3-carboxymuconate cyclase"/>
    <property type="match status" value="1"/>
</dbReference>
<dbReference type="Gene3D" id="2.130.10.10">
    <property type="entry name" value="YVTN repeat-like/Quinoprotein amine dehydrogenase"/>
    <property type="match status" value="1"/>
</dbReference>
<dbReference type="PANTHER" id="PTHR30344">
    <property type="entry name" value="6-PHOSPHOGLUCONOLACTONASE-RELATED"/>
    <property type="match status" value="1"/>
</dbReference>
<comment type="similarity">
    <text evidence="1">Belongs to the cycloisomerase 2 family.</text>
</comment>
<dbReference type="GO" id="GO:0017057">
    <property type="term" value="F:6-phosphogluconolactonase activity"/>
    <property type="evidence" value="ECO:0007669"/>
    <property type="project" value="TreeGrafter"/>
</dbReference>
<dbReference type="Pfam" id="PF10282">
    <property type="entry name" value="Lactonase"/>
    <property type="match status" value="1"/>
</dbReference>
<dbReference type="SUPFAM" id="SSF51004">
    <property type="entry name" value="C-terminal (heme d1) domain of cytochrome cd1-nitrite reductase"/>
    <property type="match status" value="1"/>
</dbReference>
<evidence type="ECO:0000256" key="3">
    <source>
        <dbReference type="SAM" id="MobiDB-lite"/>
    </source>
</evidence>
<keyword evidence="2" id="KW-0313">Glucose metabolism</keyword>
<organism evidence="5 6">
    <name type="scientific">Mucilaginibacter gracilis</name>
    <dbReference type="NCBI Taxonomy" id="423350"/>
    <lineage>
        <taxon>Bacteria</taxon>
        <taxon>Pseudomonadati</taxon>
        <taxon>Bacteroidota</taxon>
        <taxon>Sphingobacteriia</taxon>
        <taxon>Sphingobacteriales</taxon>
        <taxon>Sphingobacteriaceae</taxon>
        <taxon>Mucilaginibacter</taxon>
    </lineage>
</organism>
<feature type="region of interest" description="Disordered" evidence="3">
    <location>
        <begin position="151"/>
        <end position="171"/>
    </location>
</feature>
<gene>
    <name evidence="5" type="ORF">BDD43_5522</name>
</gene>
<keyword evidence="6" id="KW-1185">Reference proteome</keyword>
<dbReference type="Proteomes" id="UP000268007">
    <property type="component" value="Unassembled WGS sequence"/>
</dbReference>
<feature type="chain" id="PRO_5019845864" evidence="4">
    <location>
        <begin position="19"/>
        <end position="378"/>
    </location>
</feature>
<dbReference type="OrthoDB" id="9790815at2"/>
<dbReference type="InterPro" id="IPR015943">
    <property type="entry name" value="WD40/YVTN_repeat-like_dom_sf"/>
</dbReference>
<comment type="caution">
    <text evidence="5">The sequence shown here is derived from an EMBL/GenBank/DDBJ whole genome shotgun (WGS) entry which is preliminary data.</text>
</comment>
<proteinExistence type="inferred from homology"/>
<keyword evidence="4" id="KW-0732">Signal</keyword>
<dbReference type="PANTHER" id="PTHR30344:SF1">
    <property type="entry name" value="6-PHOSPHOGLUCONOLACTONASE"/>
    <property type="match status" value="1"/>
</dbReference>
<keyword evidence="2" id="KW-0119">Carbohydrate metabolism</keyword>
<sequence>MKKIFVLLLLTYPVLAMAQNTGGKVYNLLVGTYTTGKSQGIYVYHFDTKTGKITYQDKVTGVNNPSYLAVSSNRKFVYSVNEVGADRAGSVSSFSFNAKAGKLVLINKQPSNGGGPCYISVDRANKNVFIANYAGGSLSVLPIKADGSLAEPSQTIQDEGTGPNTSRQAGPHVHTAVLSPDEKLLLYTDLGTDKLNIMRYAPAEAKPLTPASPAFIAATGGDGPRHIAFSPNGKFMYLICEMGGDINTYEYNDGQLKKTESNTLVPDGFQGIIGAADIHISPDGRYLYSTNRGSVNEIEVFAVNKDNGKLTFIERTSSLGKTPRNFVIDPTGNFLLVANQTSDDVYVFRINKTTGKLTYTGEKLEVGNPSCLKFAAID</sequence>
<protein>
    <submittedName>
        <fullName evidence="5">6-phosphogluconolactonase</fullName>
    </submittedName>
</protein>
<dbReference type="EMBL" id="RBKU01000001">
    <property type="protein sequence ID" value="RKR85258.1"/>
    <property type="molecule type" value="Genomic_DNA"/>
</dbReference>
<name>A0A495J9U6_9SPHI</name>
<feature type="compositionally biased region" description="Polar residues" evidence="3">
    <location>
        <begin position="151"/>
        <end position="168"/>
    </location>
</feature>
<dbReference type="GO" id="GO:0006006">
    <property type="term" value="P:glucose metabolic process"/>
    <property type="evidence" value="ECO:0007669"/>
    <property type="project" value="UniProtKB-KW"/>
</dbReference>
<dbReference type="AlphaFoldDB" id="A0A495J9U6"/>
<dbReference type="InterPro" id="IPR019405">
    <property type="entry name" value="Lactonase_7-beta_prop"/>
</dbReference>
<evidence type="ECO:0000256" key="1">
    <source>
        <dbReference type="ARBA" id="ARBA00005564"/>
    </source>
</evidence>
<dbReference type="GO" id="GO:0005829">
    <property type="term" value="C:cytosol"/>
    <property type="evidence" value="ECO:0007669"/>
    <property type="project" value="TreeGrafter"/>
</dbReference>
<accession>A0A495J9U6</accession>
<evidence type="ECO:0000256" key="4">
    <source>
        <dbReference type="SAM" id="SignalP"/>
    </source>
</evidence>
<evidence type="ECO:0000313" key="5">
    <source>
        <dbReference type="EMBL" id="RKR85258.1"/>
    </source>
</evidence>
<evidence type="ECO:0000313" key="6">
    <source>
        <dbReference type="Proteomes" id="UP000268007"/>
    </source>
</evidence>
<evidence type="ECO:0000256" key="2">
    <source>
        <dbReference type="ARBA" id="ARBA00022526"/>
    </source>
</evidence>
<dbReference type="InterPro" id="IPR011048">
    <property type="entry name" value="Haem_d1_sf"/>
</dbReference>
<dbReference type="RefSeq" id="WP_121201321.1">
    <property type="nucleotide sequence ID" value="NZ_RBKU01000001.1"/>
</dbReference>